<proteinExistence type="predicted"/>
<keyword evidence="1" id="KW-1133">Transmembrane helix</keyword>
<name>A0A1Q5NZV8_9BACI</name>
<keyword evidence="1" id="KW-0812">Transmembrane</keyword>
<keyword evidence="3" id="KW-1185">Reference proteome</keyword>
<keyword evidence="1" id="KW-0472">Membrane</keyword>
<reference evidence="2 3" key="1">
    <citation type="submission" date="2016-12" db="EMBL/GenBank/DDBJ databases">
        <title>Domibacillus sp. SAOS 44 whole genome sequencing.</title>
        <authorList>
            <person name="Verma A."/>
            <person name="Krishnamurthi S."/>
        </authorList>
    </citation>
    <scope>NUCLEOTIDE SEQUENCE [LARGE SCALE GENOMIC DNA]</scope>
    <source>
        <strain evidence="2 3">SAOS 44</strain>
    </source>
</reference>
<organism evidence="2 3">
    <name type="scientific">Domibacillus mangrovi</name>
    <dbReference type="NCBI Taxonomy" id="1714354"/>
    <lineage>
        <taxon>Bacteria</taxon>
        <taxon>Bacillati</taxon>
        <taxon>Bacillota</taxon>
        <taxon>Bacilli</taxon>
        <taxon>Bacillales</taxon>
        <taxon>Bacillaceae</taxon>
        <taxon>Domibacillus</taxon>
    </lineage>
</organism>
<evidence type="ECO:0000313" key="2">
    <source>
        <dbReference type="EMBL" id="OKL35392.1"/>
    </source>
</evidence>
<feature type="transmembrane region" description="Helical" evidence="1">
    <location>
        <begin position="55"/>
        <end position="74"/>
    </location>
</feature>
<dbReference type="STRING" id="1714354.BLL40_15680"/>
<gene>
    <name evidence="2" type="ORF">BLL40_15680</name>
</gene>
<sequence length="93" mass="10814">MMGAMIEDILPPDNYTAMLIYMNVLFIVSGLFIVTMMNVELKKYKENVTFKPRTYPRIITTVISTILIFAFSYMEADTIESHQDQSDAHEHHH</sequence>
<evidence type="ECO:0000256" key="1">
    <source>
        <dbReference type="SAM" id="Phobius"/>
    </source>
</evidence>
<dbReference type="AlphaFoldDB" id="A0A1Q5NZV8"/>
<comment type="caution">
    <text evidence="2">The sequence shown here is derived from an EMBL/GenBank/DDBJ whole genome shotgun (WGS) entry which is preliminary data.</text>
</comment>
<feature type="transmembrane region" description="Helical" evidence="1">
    <location>
        <begin position="15"/>
        <end position="34"/>
    </location>
</feature>
<dbReference type="EMBL" id="MRWQ01000023">
    <property type="protein sequence ID" value="OKL35392.1"/>
    <property type="molecule type" value="Genomic_DNA"/>
</dbReference>
<protein>
    <submittedName>
        <fullName evidence="2">Uncharacterized protein</fullName>
    </submittedName>
</protein>
<evidence type="ECO:0000313" key="3">
    <source>
        <dbReference type="Proteomes" id="UP000186524"/>
    </source>
</evidence>
<accession>A0A1Q5NZV8</accession>
<dbReference type="Proteomes" id="UP000186524">
    <property type="component" value="Unassembled WGS sequence"/>
</dbReference>
<dbReference type="RefSeq" id="WP_073712801.1">
    <property type="nucleotide sequence ID" value="NZ_MRWQ01000023.1"/>
</dbReference>